<dbReference type="RefSeq" id="WP_073382623.1">
    <property type="nucleotide sequence ID" value="NZ_CAUEPJ010000034.1"/>
</dbReference>
<evidence type="ECO:0000313" key="4">
    <source>
        <dbReference type="Proteomes" id="UP000184012"/>
    </source>
</evidence>
<comment type="caution">
    <text evidence="2">The sequence shown here is derived from an EMBL/GenBank/DDBJ whole genome shotgun (WGS) entry which is preliminary data.</text>
</comment>
<dbReference type="PANTHER" id="PTHR38339">
    <property type="entry name" value="TRANSGLUTAMINASE DOMAIN PROTEIN"/>
    <property type="match status" value="1"/>
</dbReference>
<dbReference type="PANTHER" id="PTHR38339:SF1">
    <property type="entry name" value="TRANSGLUTAMINASE-LIKE DOMAIN-CONTAINING PROTEIN"/>
    <property type="match status" value="1"/>
</dbReference>
<accession>A0A1M7A288</accession>
<evidence type="ECO:0000313" key="5">
    <source>
        <dbReference type="Proteomes" id="UP000586254"/>
    </source>
</evidence>
<dbReference type="AlphaFoldDB" id="A0A1M7A288"/>
<dbReference type="EMBL" id="JACCKS010000018">
    <property type="protein sequence ID" value="NZA39318.1"/>
    <property type="molecule type" value="Genomic_DNA"/>
</dbReference>
<evidence type="ECO:0000313" key="2">
    <source>
        <dbReference type="EMBL" id="NZA39318.1"/>
    </source>
</evidence>
<dbReference type="SUPFAM" id="SSF54001">
    <property type="entry name" value="Cysteine proteinases"/>
    <property type="match status" value="1"/>
</dbReference>
<reference evidence="3 4" key="1">
    <citation type="submission" date="2016-11" db="EMBL/GenBank/DDBJ databases">
        <authorList>
            <person name="Varghese N."/>
            <person name="Submissions S."/>
        </authorList>
    </citation>
    <scope>NUCLEOTIDE SEQUENCE [LARGE SCALE GENOMIC DNA]</scope>
    <source>
        <strain evidence="3 4">FD</strain>
    </source>
</reference>
<dbReference type="Proteomes" id="UP000184012">
    <property type="component" value="Unassembled WGS sequence"/>
</dbReference>
<dbReference type="Gene3D" id="3.10.620.30">
    <property type="match status" value="1"/>
</dbReference>
<name>A0A1M7A288_9FIRM</name>
<gene>
    <name evidence="2" type="ORF">H0N91_14565</name>
    <name evidence="3" type="ORF">SAMN04515649_104229</name>
</gene>
<feature type="domain" description="Transglutaminase-like" evidence="1">
    <location>
        <begin position="314"/>
        <end position="375"/>
    </location>
</feature>
<reference evidence="2 5" key="2">
    <citation type="submission" date="2020-07" db="EMBL/GenBank/DDBJ databases">
        <title>Organ Donor 1.</title>
        <authorList>
            <person name="Marsh A.J."/>
            <person name="Azcarate-Peril M.A."/>
        </authorList>
    </citation>
    <scope>NUCLEOTIDE SEQUENCE [LARGE SCALE GENOMIC DNA]</scope>
    <source>
        <strain evidence="2 5">AMC0717</strain>
    </source>
</reference>
<protein>
    <submittedName>
        <fullName evidence="2">Transglutaminase domain-containing protein</fullName>
    </submittedName>
    <submittedName>
        <fullName evidence="3">Transglutaminase-like enzyme, putative cysteine protease</fullName>
    </submittedName>
</protein>
<organism evidence="2 5">
    <name type="scientific">Eubacterium callanderi</name>
    <dbReference type="NCBI Taxonomy" id="53442"/>
    <lineage>
        <taxon>Bacteria</taxon>
        <taxon>Bacillati</taxon>
        <taxon>Bacillota</taxon>
        <taxon>Clostridia</taxon>
        <taxon>Eubacteriales</taxon>
        <taxon>Eubacteriaceae</taxon>
        <taxon>Eubacterium</taxon>
    </lineage>
</organism>
<evidence type="ECO:0000313" key="3">
    <source>
        <dbReference type="EMBL" id="SHL36796.1"/>
    </source>
</evidence>
<dbReference type="InterPro" id="IPR002931">
    <property type="entry name" value="Transglutaminase-like"/>
</dbReference>
<dbReference type="Pfam" id="PF01841">
    <property type="entry name" value="Transglut_core"/>
    <property type="match status" value="1"/>
</dbReference>
<dbReference type="InterPro" id="IPR038765">
    <property type="entry name" value="Papain-like_cys_pep_sf"/>
</dbReference>
<dbReference type="Proteomes" id="UP000586254">
    <property type="component" value="Unassembled WGS sequence"/>
</dbReference>
<dbReference type="EMBL" id="FRBP01000004">
    <property type="protein sequence ID" value="SHL36796.1"/>
    <property type="molecule type" value="Genomic_DNA"/>
</dbReference>
<evidence type="ECO:0000259" key="1">
    <source>
        <dbReference type="SMART" id="SM00460"/>
    </source>
</evidence>
<dbReference type="SMART" id="SM00460">
    <property type="entry name" value="TGc"/>
    <property type="match status" value="1"/>
</dbReference>
<proteinExistence type="predicted"/>
<sequence length="454" mass="52500">MNNMQALKTNLPEDIALLKAWGDFDKAAELIKKYLTRPIPKALAERLTLELSILAELPMQYPYPYDEALKMMQEKVPGFTREDLETLKDDGYADWIYVNGVVHFQDMFVASIAKTVPKYKDIEVDEDQKTIEVSPVEILDETVNEMIEKGEKNYFIHIRHTVKIKKEAEELGNRIRVYLPIPQNADQISNIKLIDISPEPVKIADETYGQRTVYFEKPLEAGDTFTVEYSYENHAKYVKLDPDKVDAEQPDFETQELLPHIAFSPYIRALCEELTGGETNPLVKARKIYDFITTRVHYSYVREYLTITNIPDYMATGLKGDCGIQALLFITLCRCAGIPAKWQSGSYVNPASIGNHDWAMFYIAPYGWLHCDCSFGGSAYRNGAENRWNFYFGNLEPFRMAANSEFQLDFDPPKTYLRADPYDNQRGECEYENRRLTFHDFDEERVIVEMFPID</sequence>